<dbReference type="InterPro" id="IPR036259">
    <property type="entry name" value="MFS_trans_sf"/>
</dbReference>
<feature type="transmembrane region" description="Helical" evidence="1">
    <location>
        <begin position="61"/>
        <end position="81"/>
    </location>
</feature>
<organism evidence="2 3">
    <name type="scientific">Wolfiporia cocos (strain MD-104)</name>
    <name type="common">Brown rot fungus</name>
    <dbReference type="NCBI Taxonomy" id="742152"/>
    <lineage>
        <taxon>Eukaryota</taxon>
        <taxon>Fungi</taxon>
        <taxon>Dikarya</taxon>
        <taxon>Basidiomycota</taxon>
        <taxon>Agaricomycotina</taxon>
        <taxon>Agaricomycetes</taxon>
        <taxon>Polyporales</taxon>
        <taxon>Phaeolaceae</taxon>
        <taxon>Wolfiporia</taxon>
    </lineage>
</organism>
<evidence type="ECO:0000313" key="3">
    <source>
        <dbReference type="Proteomes" id="UP000218811"/>
    </source>
</evidence>
<reference evidence="2 3" key="1">
    <citation type="journal article" date="2012" name="Science">
        <title>The Paleozoic origin of enzymatic lignin decomposition reconstructed from 31 fungal genomes.</title>
        <authorList>
            <person name="Floudas D."/>
            <person name="Binder M."/>
            <person name="Riley R."/>
            <person name="Barry K."/>
            <person name="Blanchette R.A."/>
            <person name="Henrissat B."/>
            <person name="Martinez A.T."/>
            <person name="Otillar R."/>
            <person name="Spatafora J.W."/>
            <person name="Yadav J.S."/>
            <person name="Aerts A."/>
            <person name="Benoit I."/>
            <person name="Boyd A."/>
            <person name="Carlson A."/>
            <person name="Copeland A."/>
            <person name="Coutinho P.M."/>
            <person name="de Vries R.P."/>
            <person name="Ferreira P."/>
            <person name="Findley K."/>
            <person name="Foster B."/>
            <person name="Gaskell J."/>
            <person name="Glotzer D."/>
            <person name="Gorecki P."/>
            <person name="Heitman J."/>
            <person name="Hesse C."/>
            <person name="Hori C."/>
            <person name="Igarashi K."/>
            <person name="Jurgens J.A."/>
            <person name="Kallen N."/>
            <person name="Kersten P."/>
            <person name="Kohler A."/>
            <person name="Kuees U."/>
            <person name="Kumar T.K.A."/>
            <person name="Kuo A."/>
            <person name="LaButti K."/>
            <person name="Larrondo L.F."/>
            <person name="Lindquist E."/>
            <person name="Ling A."/>
            <person name="Lombard V."/>
            <person name="Lucas S."/>
            <person name="Lundell T."/>
            <person name="Martin R."/>
            <person name="McLaughlin D.J."/>
            <person name="Morgenstern I."/>
            <person name="Morin E."/>
            <person name="Murat C."/>
            <person name="Nagy L.G."/>
            <person name="Nolan M."/>
            <person name="Ohm R.A."/>
            <person name="Patyshakuliyeva A."/>
            <person name="Rokas A."/>
            <person name="Ruiz-Duenas F.J."/>
            <person name="Sabat G."/>
            <person name="Salamov A."/>
            <person name="Samejima M."/>
            <person name="Schmutz J."/>
            <person name="Slot J.C."/>
            <person name="St John F."/>
            <person name="Stenlid J."/>
            <person name="Sun H."/>
            <person name="Sun S."/>
            <person name="Syed K."/>
            <person name="Tsang A."/>
            <person name="Wiebenga A."/>
            <person name="Young D."/>
            <person name="Pisabarro A."/>
            <person name="Eastwood D.C."/>
            <person name="Martin F."/>
            <person name="Cullen D."/>
            <person name="Grigoriev I.V."/>
            <person name="Hibbett D.S."/>
        </authorList>
    </citation>
    <scope>NUCLEOTIDE SEQUENCE [LARGE SCALE GENOMIC DNA]</scope>
    <source>
        <strain evidence="2 3">MD-104</strain>
    </source>
</reference>
<proteinExistence type="predicted"/>
<gene>
    <name evidence="2" type="ORF">WOLCODRAFT_140267</name>
</gene>
<evidence type="ECO:0000313" key="2">
    <source>
        <dbReference type="EMBL" id="PCH36228.1"/>
    </source>
</evidence>
<name>A0A2H3JEV7_WOLCO</name>
<keyword evidence="1" id="KW-0812">Transmembrane</keyword>
<evidence type="ECO:0000256" key="1">
    <source>
        <dbReference type="SAM" id="Phobius"/>
    </source>
</evidence>
<feature type="transmembrane region" description="Helical" evidence="1">
    <location>
        <begin position="33"/>
        <end position="54"/>
    </location>
</feature>
<dbReference type="AlphaFoldDB" id="A0A2H3JEV7"/>
<protein>
    <recommendedName>
        <fullName evidence="4">MFS general substrate transporter</fullName>
    </recommendedName>
</protein>
<dbReference type="Proteomes" id="UP000218811">
    <property type="component" value="Unassembled WGS sequence"/>
</dbReference>
<dbReference type="EMBL" id="KB467876">
    <property type="protein sequence ID" value="PCH36228.1"/>
    <property type="molecule type" value="Genomic_DNA"/>
</dbReference>
<sequence>MSLGYISLLADLTIIDTVNFSQRTVAFGQLSGWSQLGAVGGMASTVIGGIIFTIFSSFKGIFMATALLLAACVGCAWALLFEQNPRNKLAMTSKETRDLEPIASSWKLAVTSISGIMDILRPRRSPVTGKHNWRILLCCIYEVMFSIGGAWMASSESIVKRLTKHNQLIVKAIVVGASIFFVSLLTLLVFIPLVIKYRTRAIYARTPRRIAPALPGSKRIMTGTVVDAVDGLNVNIAITSMIAQVISLVILGLSSSWTAQMIG</sequence>
<feature type="transmembrane region" description="Helical" evidence="1">
    <location>
        <begin position="173"/>
        <end position="195"/>
    </location>
</feature>
<keyword evidence="1" id="KW-1133">Transmembrane helix</keyword>
<accession>A0A2H3JEV7</accession>
<dbReference type="SUPFAM" id="SSF103473">
    <property type="entry name" value="MFS general substrate transporter"/>
    <property type="match status" value="1"/>
</dbReference>
<feature type="transmembrane region" description="Helical" evidence="1">
    <location>
        <begin position="132"/>
        <end position="153"/>
    </location>
</feature>
<keyword evidence="3" id="KW-1185">Reference proteome</keyword>
<evidence type="ECO:0008006" key="4">
    <source>
        <dbReference type="Google" id="ProtNLM"/>
    </source>
</evidence>
<keyword evidence="1" id="KW-0472">Membrane</keyword>